<feature type="region of interest" description="Disordered" evidence="1">
    <location>
        <begin position="1184"/>
        <end position="1206"/>
    </location>
</feature>
<feature type="region of interest" description="Disordered" evidence="1">
    <location>
        <begin position="769"/>
        <end position="792"/>
    </location>
</feature>
<feature type="compositionally biased region" description="Basic residues" evidence="1">
    <location>
        <begin position="1185"/>
        <end position="1194"/>
    </location>
</feature>
<feature type="chain" id="PRO_5040274945" evidence="2">
    <location>
        <begin position="19"/>
        <end position="1246"/>
    </location>
</feature>
<dbReference type="AlphaFoldDB" id="A0A9N8HXX7"/>
<feature type="compositionally biased region" description="Low complexity" evidence="1">
    <location>
        <begin position="637"/>
        <end position="650"/>
    </location>
</feature>
<feature type="region of interest" description="Disordered" evidence="1">
    <location>
        <begin position="436"/>
        <end position="471"/>
    </location>
</feature>
<feature type="compositionally biased region" description="Basic and acidic residues" evidence="1">
    <location>
        <begin position="203"/>
        <end position="214"/>
    </location>
</feature>
<name>A0A9N8HXX7_9STRA</name>
<dbReference type="OrthoDB" id="44312at2759"/>
<protein>
    <submittedName>
        <fullName evidence="3">Uncharacterized protein</fullName>
    </submittedName>
</protein>
<evidence type="ECO:0000256" key="2">
    <source>
        <dbReference type="SAM" id="SignalP"/>
    </source>
</evidence>
<feature type="signal peptide" evidence="2">
    <location>
        <begin position="1"/>
        <end position="18"/>
    </location>
</feature>
<sequence length="1246" mass="137270">MSMLRSAALTLLSKTLLTFLYKYLSDVDVDGVEMPSLYSTDGHASGWGVRLSNVKLREGAELMILPGTKRKPKPKDTNANNENNNGTTTDAVISKDAAEDATETENAEHDKNEAELITPLHYNGNRNMVSIEEKEKELLMKKYGIANAPSTEDLDADLDELVDELDRSIASMDVESITRPDTPVQDSSIGFLSCFAHSEADIKKPKVEEQREQDANLSSETPSQEEREDEQTRPLLSQHANNHHQESDTQMNGHHHHHHSEIYLPDTKKEADAVKQGIDDQLPELASEDDSDEGETDSPPPAPSEDENDNERSLPPMALCIGEGGYIGTLDVRLVGRELHVLVEDAFLALEAVRKDEEPASNEKGDGTQKATADAQTGETEKKQANAAPAAAPINIEELKTTGERVLASNPIARIFSSVPHLFLRDIVVRLVVRSSTGSDDKSNESPPDVSAKDEEDEQEEDIPTKDDSADVVVDVGIGLLSVTEGEDFLTPFNTDDAAQEGQQPPITPIKTQTSKSGSSPDNEYMERRIRTGKGADGGIWLNVLTPKREKSASWRPPPRTQQYQWARQEWLEATRHRVLQCSGLDIQARIFLGTKRELAEANSSWYSTEPDTYEGIDHTLYGFDHVAPGPTPNTLPPLNTAASHATTSRSSDEGDDQGLLRSQVYKTDRNGIQSSQMESCFFRVARGMTPARCKLEHLPCENCLRCWKQTGKIEEGNSNDFQILDSNTPMPGLALSVSLREPLELNVDRLSLDGLGLVISLFKKKEQENPETVDTAKEAEVEPDATEDNPPVAEVVVEQPEPSRGYFSSLFFGSTSNIDDTNEGSFFPRRRKSMPLPPAFPAYMKPEHVQILGVFVAEIRLRVHVMRADDGPGHNAGLSFMYWDAKLQGLTLDQQKLTADEHKNFQDLRLDCGLLSLDEFKGVQKQVLISAGIPPPSHDGGIATLAELTSINRGQRPPWPTTACALLDVPATVESMVYESRERHGIQLRLLEVCNQPKTDSESSRTLINCQLGALEINLPWPVAPVFAGIKTEVMQSLGLGKKAPTDAPQPVPEQMPKKDTATEYRAQLGGGRVRLGSMIDIRLPLTRLAGDICPESGFSVETLLDKVELSYGSSSKKLVPTAGSNRGVSMKRVPNLPEKVRLRVLLFLGGHDLDPLEEALGVKKQSNSFLRCNALNKALGKLAAKRGKKKTHEPKSNKSNKLNRRQELVNKILTLDDDALENLWSSHLRKQRKGKKANGAKKAG</sequence>
<accession>A0A9N8HXX7</accession>
<feature type="region of interest" description="Disordered" evidence="1">
    <location>
        <begin position="66"/>
        <end position="112"/>
    </location>
</feature>
<comment type="caution">
    <text evidence="3">The sequence shown here is derived from an EMBL/GenBank/DDBJ whole genome shotgun (WGS) entry which is preliminary data.</text>
</comment>
<feature type="compositionally biased region" description="Polar residues" evidence="1">
    <location>
        <begin position="369"/>
        <end position="378"/>
    </location>
</feature>
<dbReference type="EMBL" id="CAICTM010002652">
    <property type="protein sequence ID" value="CAB9529871.1"/>
    <property type="molecule type" value="Genomic_DNA"/>
</dbReference>
<gene>
    <name evidence="3" type="ORF">SEMRO_2654_G333800.1</name>
</gene>
<feature type="region of interest" description="Disordered" evidence="1">
    <location>
        <begin position="285"/>
        <end position="317"/>
    </location>
</feature>
<proteinExistence type="predicted"/>
<feature type="region of interest" description="Disordered" evidence="1">
    <location>
        <begin position="203"/>
        <end position="262"/>
    </location>
</feature>
<feature type="compositionally biased region" description="Basic and acidic residues" evidence="1">
    <location>
        <begin position="356"/>
        <end position="367"/>
    </location>
</feature>
<feature type="region of interest" description="Disordered" evidence="1">
    <location>
        <begin position="491"/>
        <end position="524"/>
    </location>
</feature>
<dbReference type="Proteomes" id="UP001153069">
    <property type="component" value="Unassembled WGS sequence"/>
</dbReference>
<organism evidence="3 4">
    <name type="scientific">Seminavis robusta</name>
    <dbReference type="NCBI Taxonomy" id="568900"/>
    <lineage>
        <taxon>Eukaryota</taxon>
        <taxon>Sar</taxon>
        <taxon>Stramenopiles</taxon>
        <taxon>Ochrophyta</taxon>
        <taxon>Bacillariophyta</taxon>
        <taxon>Bacillariophyceae</taxon>
        <taxon>Bacillariophycidae</taxon>
        <taxon>Naviculales</taxon>
        <taxon>Naviculaceae</taxon>
        <taxon>Seminavis</taxon>
    </lineage>
</organism>
<evidence type="ECO:0000256" key="1">
    <source>
        <dbReference type="SAM" id="MobiDB-lite"/>
    </source>
</evidence>
<reference evidence="3" key="1">
    <citation type="submission" date="2020-06" db="EMBL/GenBank/DDBJ databases">
        <authorList>
            <consortium name="Plant Systems Biology data submission"/>
        </authorList>
    </citation>
    <scope>NUCLEOTIDE SEQUENCE</scope>
    <source>
        <strain evidence="3">D6</strain>
    </source>
</reference>
<feature type="region of interest" description="Disordered" evidence="1">
    <location>
        <begin position="629"/>
        <end position="659"/>
    </location>
</feature>
<keyword evidence="4" id="KW-1185">Reference proteome</keyword>
<evidence type="ECO:0000313" key="3">
    <source>
        <dbReference type="EMBL" id="CAB9529871.1"/>
    </source>
</evidence>
<feature type="region of interest" description="Disordered" evidence="1">
    <location>
        <begin position="356"/>
        <end position="389"/>
    </location>
</feature>
<feature type="compositionally biased region" description="Acidic residues" evidence="1">
    <location>
        <begin position="286"/>
        <end position="296"/>
    </location>
</feature>
<feature type="compositionally biased region" description="Polar residues" evidence="1">
    <location>
        <begin position="501"/>
        <end position="522"/>
    </location>
</feature>
<feature type="compositionally biased region" description="Low complexity" evidence="1">
    <location>
        <begin position="77"/>
        <end position="89"/>
    </location>
</feature>
<keyword evidence="2" id="KW-0732">Signal</keyword>
<feature type="compositionally biased region" description="Basic and acidic residues" evidence="1">
    <location>
        <begin position="769"/>
        <end position="781"/>
    </location>
</feature>
<evidence type="ECO:0000313" key="4">
    <source>
        <dbReference type="Proteomes" id="UP001153069"/>
    </source>
</evidence>